<dbReference type="EMBL" id="CAJFCV020000005">
    <property type="protein sequence ID" value="CAG9123052.1"/>
    <property type="molecule type" value="Genomic_DNA"/>
</dbReference>
<dbReference type="InterPro" id="IPR000719">
    <property type="entry name" value="Prot_kinase_dom"/>
</dbReference>
<dbReference type="InterPro" id="IPR011009">
    <property type="entry name" value="Kinase-like_dom_sf"/>
</dbReference>
<accession>A0A1I7RSC4</accession>
<keyword evidence="1" id="KW-0547">Nucleotide-binding</keyword>
<feature type="region of interest" description="Disordered" evidence="3">
    <location>
        <begin position="734"/>
        <end position="778"/>
    </location>
</feature>
<proteinExistence type="predicted"/>
<dbReference type="Proteomes" id="UP000095284">
    <property type="component" value="Unplaced"/>
</dbReference>
<evidence type="ECO:0000313" key="7">
    <source>
        <dbReference type="Proteomes" id="UP000095284"/>
    </source>
</evidence>
<dbReference type="Proteomes" id="UP000582659">
    <property type="component" value="Unassembled WGS sequence"/>
</dbReference>
<dbReference type="SMR" id="A0A1I7RSC4"/>
<dbReference type="WBParaSite" id="BXY_0362800.1">
    <property type="protein sequence ID" value="BXY_0362800.1"/>
    <property type="gene ID" value="BXY_0362800"/>
</dbReference>
<evidence type="ECO:0000259" key="4">
    <source>
        <dbReference type="PROSITE" id="PS50011"/>
    </source>
</evidence>
<feature type="domain" description="Protein kinase" evidence="4">
    <location>
        <begin position="1"/>
        <end position="305"/>
    </location>
</feature>
<evidence type="ECO:0000256" key="1">
    <source>
        <dbReference type="ARBA" id="ARBA00022741"/>
    </source>
</evidence>
<dbReference type="GO" id="GO:0004672">
    <property type="term" value="F:protein kinase activity"/>
    <property type="evidence" value="ECO:0007669"/>
    <property type="project" value="InterPro"/>
</dbReference>
<dbReference type="Pfam" id="PF00069">
    <property type="entry name" value="Pkinase"/>
    <property type="match status" value="1"/>
</dbReference>
<dbReference type="SUPFAM" id="SSF56112">
    <property type="entry name" value="Protein kinase-like (PK-like)"/>
    <property type="match status" value="1"/>
</dbReference>
<dbReference type="eggNOG" id="KOG0616">
    <property type="taxonomic scope" value="Eukaryota"/>
</dbReference>
<dbReference type="InterPro" id="IPR050117">
    <property type="entry name" value="MAPK"/>
</dbReference>
<dbReference type="Proteomes" id="UP000659654">
    <property type="component" value="Unassembled WGS sequence"/>
</dbReference>
<feature type="compositionally biased region" description="Polar residues" evidence="3">
    <location>
        <begin position="734"/>
        <end position="752"/>
    </location>
</feature>
<keyword evidence="2" id="KW-0067">ATP-binding</keyword>
<dbReference type="PROSITE" id="PS50011">
    <property type="entry name" value="PROTEIN_KINASE_DOM"/>
    <property type="match status" value="1"/>
</dbReference>
<evidence type="ECO:0000256" key="2">
    <source>
        <dbReference type="ARBA" id="ARBA00022840"/>
    </source>
</evidence>
<reference evidence="9" key="1">
    <citation type="submission" date="2016-11" db="UniProtKB">
        <authorList>
            <consortium name="WormBaseParasite"/>
        </authorList>
    </citation>
    <scope>IDENTIFICATION</scope>
</reference>
<dbReference type="Gene3D" id="1.10.510.10">
    <property type="entry name" value="Transferase(Phosphotransferase) domain 1"/>
    <property type="match status" value="1"/>
</dbReference>
<evidence type="ECO:0000313" key="9">
    <source>
        <dbReference type="WBParaSite" id="BXY_0362800.1"/>
    </source>
</evidence>
<dbReference type="PANTHER" id="PTHR24055">
    <property type="entry name" value="MITOGEN-ACTIVATED PROTEIN KINASE"/>
    <property type="match status" value="1"/>
</dbReference>
<organism evidence="7 9">
    <name type="scientific">Bursaphelenchus xylophilus</name>
    <name type="common">Pinewood nematode worm</name>
    <name type="synonym">Aphelenchoides xylophilus</name>
    <dbReference type="NCBI Taxonomy" id="6326"/>
    <lineage>
        <taxon>Eukaryota</taxon>
        <taxon>Metazoa</taxon>
        <taxon>Ecdysozoa</taxon>
        <taxon>Nematoda</taxon>
        <taxon>Chromadorea</taxon>
        <taxon>Rhabditida</taxon>
        <taxon>Tylenchina</taxon>
        <taxon>Tylenchomorpha</taxon>
        <taxon>Aphelenchoidea</taxon>
        <taxon>Aphelenchoididae</taxon>
        <taxon>Bursaphelenchus</taxon>
    </lineage>
</organism>
<gene>
    <name evidence="5" type="ORF">BXYJ_LOCUS11821</name>
</gene>
<evidence type="ECO:0000313" key="8">
    <source>
        <dbReference type="Proteomes" id="UP000659654"/>
    </source>
</evidence>
<dbReference type="EMBL" id="CAJFDI010000005">
    <property type="protein sequence ID" value="CAD5231725.1"/>
    <property type="molecule type" value="Genomic_DNA"/>
</dbReference>
<name>A0A1I7RSC4_BURXY</name>
<dbReference type="GO" id="GO:0005524">
    <property type="term" value="F:ATP binding"/>
    <property type="evidence" value="ECO:0007669"/>
    <property type="project" value="UniProtKB-KW"/>
</dbReference>
<sequence>MASVGTRLLALEEKIKKGIVPRIESFNVLGCLEKHYDQGNQPVQETHLVQEKVEKWQMTLRINELVDEDAVQHLLREIEILEKLESHKRLMNLLGVFRHRQYLGLLFPAFLSLKEKIEARKIVQGETKPNAIALFHRDCVAMVLRPVIKALRYIHSKGYVHTQLQSLNLYMNENCYVKLGGFGYARNIRSTNWVFLGDHNLYPPEVLKESGEIKPSIDYWGLGLLTMEIISGKRFRHCAADAKSILLDYLNRRANPPRLKKFAPKTYDGENCIYNPHVVDFLSKLMAFDSEDRMDLVKAREHPFVSKGIDKKKCMEVWNVNTSYVSESEKERSLREEMTTVIGDTRALKPEFLKRLLRASRLAAKDFHPIFDSEDEKTLLEKYYLVQLTIPIPPLDEGWSRDVLDISNDQDPMEFYKVSDKIAAEKNATPDMKKRPSYVNRNDQIFFVKRDWTEGERQLFVGLQVARWYHRGYIEFQDVIKIANDIEDLFTFYISDFGNNPKTVNASDIYLYSPLRFVYARRQPFDDDNRPIYNAYINIAVGPESMVNVKRKYDQLAEMDRSNVPAGKMTLHQSVVYRELDLKRFRRMEAAVLGSEKAAKWESQTFEVDERRNTILPLVYERRCNRNREYKSNAAQDQLADEHDHDFNQIRTAKIWSEFDRNFLKEKYGDQLELHHPDAVNLFGHPFEEKEIEKTIDADLYRGKVYQEEDYISPFSSADTDRDLAWSEGYYKQTTPSQRQVNPVSSQASVFDQSFDESKHIHPSPGPKLTRGRRAPNH</sequence>
<dbReference type="OrthoDB" id="4062651at2759"/>
<protein>
    <submittedName>
        <fullName evidence="5">(pine wood nematode) hypothetical protein</fullName>
    </submittedName>
    <submittedName>
        <fullName evidence="9">Protein kinase domain-containing protein</fullName>
    </submittedName>
</protein>
<keyword evidence="8" id="KW-1185">Reference proteome</keyword>
<reference evidence="6" key="2">
    <citation type="submission" date="2020-08" db="EMBL/GenBank/DDBJ databases">
        <authorList>
            <person name="Kikuchi T."/>
        </authorList>
    </citation>
    <scope>NUCLEOTIDE SEQUENCE</scope>
    <source>
        <strain evidence="5">Ka4C1</strain>
    </source>
</reference>
<dbReference type="AlphaFoldDB" id="A0A1I7RSC4"/>
<dbReference type="SMART" id="SM00220">
    <property type="entry name" value="S_TKc"/>
    <property type="match status" value="1"/>
</dbReference>
<evidence type="ECO:0000313" key="5">
    <source>
        <dbReference type="EMBL" id="CAD5231725.1"/>
    </source>
</evidence>
<evidence type="ECO:0000313" key="6">
    <source>
        <dbReference type="EMBL" id="CAG9123052.1"/>
    </source>
</evidence>
<evidence type="ECO:0000256" key="3">
    <source>
        <dbReference type="SAM" id="MobiDB-lite"/>
    </source>
</evidence>